<feature type="transmembrane region" description="Helical" evidence="1">
    <location>
        <begin position="12"/>
        <end position="38"/>
    </location>
</feature>
<proteinExistence type="predicted"/>
<feature type="transmembrane region" description="Helical" evidence="1">
    <location>
        <begin position="194"/>
        <end position="215"/>
    </location>
</feature>
<keyword evidence="1" id="KW-0812">Transmembrane</keyword>
<feature type="transmembrane region" description="Helical" evidence="1">
    <location>
        <begin position="271"/>
        <end position="294"/>
    </location>
</feature>
<name>A0A9N9UFC8_9HYPO</name>
<reference evidence="3" key="1">
    <citation type="submission" date="2019-06" db="EMBL/GenBank/DDBJ databases">
        <authorList>
            <person name="Broberg M."/>
        </authorList>
    </citation>
    <scope>NUCLEOTIDE SEQUENCE [LARGE SCALE GENOMIC DNA]</scope>
</reference>
<keyword evidence="1" id="KW-0472">Membrane</keyword>
<evidence type="ECO:0000313" key="2">
    <source>
        <dbReference type="EMBL" id="CAG9989493.1"/>
    </source>
</evidence>
<dbReference type="OrthoDB" id="5132126at2759"/>
<reference evidence="2 3" key="2">
    <citation type="submission" date="2021-10" db="EMBL/GenBank/DDBJ databases">
        <authorList>
            <person name="Piombo E."/>
        </authorList>
    </citation>
    <scope>NUCLEOTIDE SEQUENCE [LARGE SCALE GENOMIC DNA]</scope>
</reference>
<keyword evidence="3" id="KW-1185">Reference proteome</keyword>
<gene>
    <name evidence="2" type="ORF">CBYS24578_00005189</name>
</gene>
<evidence type="ECO:0000313" key="3">
    <source>
        <dbReference type="Proteomes" id="UP000754883"/>
    </source>
</evidence>
<dbReference type="AlphaFoldDB" id="A0A9N9UFC8"/>
<evidence type="ECO:0000256" key="1">
    <source>
        <dbReference type="SAM" id="Phobius"/>
    </source>
</evidence>
<organism evidence="2 3">
    <name type="scientific">Clonostachys byssicola</name>
    <dbReference type="NCBI Taxonomy" id="160290"/>
    <lineage>
        <taxon>Eukaryota</taxon>
        <taxon>Fungi</taxon>
        <taxon>Dikarya</taxon>
        <taxon>Ascomycota</taxon>
        <taxon>Pezizomycotina</taxon>
        <taxon>Sordariomycetes</taxon>
        <taxon>Hypocreomycetidae</taxon>
        <taxon>Hypocreales</taxon>
        <taxon>Bionectriaceae</taxon>
        <taxon>Clonostachys</taxon>
    </lineage>
</organism>
<protein>
    <submittedName>
        <fullName evidence="2">Uncharacterized protein</fullName>
    </submittedName>
</protein>
<feature type="transmembrane region" description="Helical" evidence="1">
    <location>
        <begin position="94"/>
        <end position="115"/>
    </location>
</feature>
<feature type="transmembrane region" description="Helical" evidence="1">
    <location>
        <begin position="227"/>
        <end position="251"/>
    </location>
</feature>
<feature type="transmembrane region" description="Helical" evidence="1">
    <location>
        <begin position="148"/>
        <end position="166"/>
    </location>
</feature>
<keyword evidence="1" id="KW-1133">Transmembrane helix</keyword>
<accession>A0A9N9UFC8</accession>
<sequence length="316" mass="33879">MPSVGGGTVMLVVSAIPVTVLTVIAGIAIIILTLLILFMSHRQGDEARTGIPWVKASCCLFVLGQIFKFIASVLQVTSESSDDAPGKYKEAMSSAQLDILSNIFCILGYAAFVSAQIEFARGMQMIDAFVSQGGSPRLDASTGNNGRMLNYATFIVVLLPAIGFFVDQQLVINTDLLLTGADDEGMSPLLKSFIALYFAPRLLLGITALASLFYTIRQPRSPPHNKLGSHLLAISSLTAIRHVAMAVIAGIDSFSYKLSMSAKSFMNMGLALRYAEIILGSWLYVICLGMAFGITRMSHGGLRLNNLNPDSKPTSA</sequence>
<dbReference type="Proteomes" id="UP000754883">
    <property type="component" value="Unassembled WGS sequence"/>
</dbReference>
<dbReference type="EMBL" id="CABFNO020001467">
    <property type="protein sequence ID" value="CAG9989493.1"/>
    <property type="molecule type" value="Genomic_DNA"/>
</dbReference>
<feature type="transmembrane region" description="Helical" evidence="1">
    <location>
        <begin position="50"/>
        <end position="74"/>
    </location>
</feature>
<comment type="caution">
    <text evidence="2">The sequence shown here is derived from an EMBL/GenBank/DDBJ whole genome shotgun (WGS) entry which is preliminary data.</text>
</comment>